<dbReference type="AlphaFoldDB" id="A0A2P8E3B9"/>
<comment type="subcellular location">
    <subcellularLocation>
        <location evidence="1">Cell membrane</location>
        <topology evidence="1">Multi-pass membrane protein</topology>
    </subcellularLocation>
</comment>
<keyword evidence="6 7" id="KW-0472">Membrane</keyword>
<dbReference type="EMBL" id="PYGF01000006">
    <property type="protein sequence ID" value="PSL03954.1"/>
    <property type="molecule type" value="Genomic_DNA"/>
</dbReference>
<evidence type="ECO:0000256" key="5">
    <source>
        <dbReference type="ARBA" id="ARBA00022989"/>
    </source>
</evidence>
<evidence type="ECO:0000256" key="4">
    <source>
        <dbReference type="ARBA" id="ARBA00022692"/>
    </source>
</evidence>
<dbReference type="Pfam" id="PF13440">
    <property type="entry name" value="Polysacc_synt_3"/>
    <property type="match status" value="1"/>
</dbReference>
<feature type="transmembrane region" description="Helical" evidence="7">
    <location>
        <begin position="85"/>
        <end position="104"/>
    </location>
</feature>
<sequence length="480" mass="54730">MSKVISAGKAVMIGSFVSKGISIVSSVILARLLFEEDYGALVLSAIFAGLITQIGGMGYELFYLQHKGNEEERRKVLEQVFNLRLLTNFLMFVVQTVIGFYFFIFTENRTTGGILMMMAVSLMLEGFNAPQETLLKDNMEFKKITIGNIFKELFATIGKVVSAFLGFGGYSFGVGPVLGSLVRMFYLRSVQPYRHAYFLWDKGKIKEIFNFGKHVLFGSVGIYLVQQVDRIFLTLFFPQNIVGRYGFAWGNAAMPFNYFVMPQQQLIMTYVTRYNAGQIELFYNLKILKRLISFLNFPILTIAILFTEEIVIFLFTDKWLNTVDLIRVILLYYSILSLIFPFTSILTGLGRPDIVSKLTLMKGLTLIISLLFIGIYFPDQILIYILTYSTISILFDLIKIFVGISLTGIKFNETLKSFKIDFILIAILIISCILRIEYTDVGTGFSFLILILSFYIFLFLKVNKKETIEAVLVLKNKFFG</sequence>
<organism evidence="8 9">
    <name type="scientific">Cecembia rubra</name>
    <dbReference type="NCBI Taxonomy" id="1485585"/>
    <lineage>
        <taxon>Bacteria</taxon>
        <taxon>Pseudomonadati</taxon>
        <taxon>Bacteroidota</taxon>
        <taxon>Cytophagia</taxon>
        <taxon>Cytophagales</taxon>
        <taxon>Cyclobacteriaceae</taxon>
        <taxon>Cecembia</taxon>
    </lineage>
</organism>
<evidence type="ECO:0000313" key="9">
    <source>
        <dbReference type="Proteomes" id="UP000240708"/>
    </source>
</evidence>
<evidence type="ECO:0000256" key="7">
    <source>
        <dbReference type="SAM" id="Phobius"/>
    </source>
</evidence>
<accession>A0A2P8E3B9</accession>
<evidence type="ECO:0000256" key="3">
    <source>
        <dbReference type="ARBA" id="ARBA00022475"/>
    </source>
</evidence>
<evidence type="ECO:0000256" key="6">
    <source>
        <dbReference type="ARBA" id="ARBA00023136"/>
    </source>
</evidence>
<evidence type="ECO:0000256" key="1">
    <source>
        <dbReference type="ARBA" id="ARBA00004651"/>
    </source>
</evidence>
<feature type="transmembrane region" description="Helical" evidence="7">
    <location>
        <begin position="40"/>
        <end position="64"/>
    </location>
</feature>
<dbReference type="RefSeq" id="WP_106567624.1">
    <property type="nucleotide sequence ID" value="NZ_PYGF01000006.1"/>
</dbReference>
<feature type="transmembrane region" description="Helical" evidence="7">
    <location>
        <begin position="383"/>
        <end position="406"/>
    </location>
</feature>
<dbReference type="Proteomes" id="UP000240708">
    <property type="component" value="Unassembled WGS sequence"/>
</dbReference>
<keyword evidence="5 7" id="KW-1133">Transmembrane helix</keyword>
<feature type="transmembrane region" description="Helical" evidence="7">
    <location>
        <begin position="328"/>
        <end position="347"/>
    </location>
</feature>
<dbReference type="OrthoDB" id="9770347at2"/>
<protein>
    <submittedName>
        <fullName evidence="8">O-antigen/teichoic acid export membrane protein</fullName>
    </submittedName>
</protein>
<gene>
    <name evidence="8" type="ORF">CLV48_106195</name>
</gene>
<reference evidence="8 9" key="1">
    <citation type="submission" date="2018-03" db="EMBL/GenBank/DDBJ databases">
        <title>Genomic Encyclopedia of Archaeal and Bacterial Type Strains, Phase II (KMG-II): from individual species to whole genera.</title>
        <authorList>
            <person name="Goeker M."/>
        </authorList>
    </citation>
    <scope>NUCLEOTIDE SEQUENCE [LARGE SCALE GENOMIC DNA]</scope>
    <source>
        <strain evidence="8 9">DSM 28057</strain>
    </source>
</reference>
<dbReference type="PANTHER" id="PTHR30250">
    <property type="entry name" value="PST FAMILY PREDICTED COLANIC ACID TRANSPORTER"/>
    <property type="match status" value="1"/>
</dbReference>
<dbReference type="InterPro" id="IPR050833">
    <property type="entry name" value="Poly_Biosynth_Transport"/>
</dbReference>
<feature type="transmembrane region" description="Helical" evidence="7">
    <location>
        <begin position="294"/>
        <end position="316"/>
    </location>
</feature>
<comment type="similarity">
    <text evidence="2">Belongs to the polysaccharide synthase family.</text>
</comment>
<evidence type="ECO:0000313" key="8">
    <source>
        <dbReference type="EMBL" id="PSL03954.1"/>
    </source>
</evidence>
<keyword evidence="4 7" id="KW-0812">Transmembrane</keyword>
<feature type="transmembrane region" description="Helical" evidence="7">
    <location>
        <begin position="442"/>
        <end position="460"/>
    </location>
</feature>
<feature type="transmembrane region" description="Helical" evidence="7">
    <location>
        <begin position="418"/>
        <end position="436"/>
    </location>
</feature>
<keyword evidence="3" id="KW-1003">Cell membrane</keyword>
<name>A0A2P8E3B9_9BACT</name>
<comment type="caution">
    <text evidence="8">The sequence shown here is derived from an EMBL/GenBank/DDBJ whole genome shotgun (WGS) entry which is preliminary data.</text>
</comment>
<feature type="transmembrane region" description="Helical" evidence="7">
    <location>
        <begin position="359"/>
        <end position="377"/>
    </location>
</feature>
<keyword evidence="9" id="KW-1185">Reference proteome</keyword>
<feature type="transmembrane region" description="Helical" evidence="7">
    <location>
        <begin position="12"/>
        <end position="34"/>
    </location>
</feature>
<dbReference type="GO" id="GO:0005886">
    <property type="term" value="C:plasma membrane"/>
    <property type="evidence" value="ECO:0007669"/>
    <property type="project" value="UniProtKB-SubCell"/>
</dbReference>
<proteinExistence type="inferred from homology"/>
<dbReference type="PANTHER" id="PTHR30250:SF10">
    <property type="entry name" value="LIPOPOLYSACCHARIDE BIOSYNTHESIS PROTEIN WZXC"/>
    <property type="match status" value="1"/>
</dbReference>
<evidence type="ECO:0000256" key="2">
    <source>
        <dbReference type="ARBA" id="ARBA00007430"/>
    </source>
</evidence>